<dbReference type="GeneID" id="78020121"/>
<feature type="region of interest" description="Disordered" evidence="1">
    <location>
        <begin position="1"/>
        <end position="43"/>
    </location>
</feature>
<organism evidence="2 3">
    <name type="scientific">Nodularia spumigena UHCC 0060</name>
    <dbReference type="NCBI Taxonomy" id="3110300"/>
    <lineage>
        <taxon>Bacteria</taxon>
        <taxon>Bacillati</taxon>
        <taxon>Cyanobacteriota</taxon>
        <taxon>Cyanophyceae</taxon>
        <taxon>Nostocales</taxon>
        <taxon>Nodulariaceae</taxon>
        <taxon>Nodularia</taxon>
    </lineage>
</organism>
<protein>
    <submittedName>
        <fullName evidence="2">Uncharacterized protein</fullName>
    </submittedName>
</protein>
<comment type="caution">
    <text evidence="2">The sequence shown here is derived from an EMBL/GenBank/DDBJ whole genome shotgun (WGS) entry which is preliminary data.</text>
</comment>
<name>A0ABU5UXA1_NODSP</name>
<dbReference type="Proteomes" id="UP001303285">
    <property type="component" value="Unassembled WGS sequence"/>
</dbReference>
<dbReference type="RefSeq" id="WP_267897115.1">
    <property type="nucleotide sequence ID" value="NZ_JAYGHK010000078.1"/>
</dbReference>
<evidence type="ECO:0000313" key="2">
    <source>
        <dbReference type="EMBL" id="MEA5610155.1"/>
    </source>
</evidence>
<gene>
    <name evidence="2" type="ORF">VB695_19125</name>
</gene>
<proteinExistence type="predicted"/>
<accession>A0ABU5UXA1</accession>
<feature type="compositionally biased region" description="Basic and acidic residues" evidence="1">
    <location>
        <begin position="19"/>
        <end position="36"/>
    </location>
</feature>
<evidence type="ECO:0000313" key="3">
    <source>
        <dbReference type="Proteomes" id="UP001303285"/>
    </source>
</evidence>
<keyword evidence="3" id="KW-1185">Reference proteome</keyword>
<sequence length="43" mass="4718">MSLILPSAILPKRSPSHIPKSDRPSSHILQHSDRIPHSPKAIA</sequence>
<reference evidence="2 3" key="1">
    <citation type="submission" date="2023-12" db="EMBL/GenBank/DDBJ databases">
        <title>Baltic Sea Cyanobacteria.</title>
        <authorList>
            <person name="Delbaje E."/>
            <person name="Fewer D.P."/>
            <person name="Shishido T.K."/>
        </authorList>
    </citation>
    <scope>NUCLEOTIDE SEQUENCE [LARGE SCALE GENOMIC DNA]</scope>
    <source>
        <strain evidence="2 3">UHCC 0060</strain>
    </source>
</reference>
<dbReference type="EMBL" id="JAYGHK010000078">
    <property type="protein sequence ID" value="MEA5610155.1"/>
    <property type="molecule type" value="Genomic_DNA"/>
</dbReference>
<evidence type="ECO:0000256" key="1">
    <source>
        <dbReference type="SAM" id="MobiDB-lite"/>
    </source>
</evidence>